<keyword evidence="4" id="KW-1185">Reference proteome</keyword>
<feature type="compositionally biased region" description="Low complexity" evidence="2">
    <location>
        <begin position="197"/>
        <end position="217"/>
    </location>
</feature>
<feature type="compositionally biased region" description="Polar residues" evidence="2">
    <location>
        <begin position="499"/>
        <end position="510"/>
    </location>
</feature>
<feature type="region of interest" description="Disordered" evidence="2">
    <location>
        <begin position="1061"/>
        <end position="1084"/>
    </location>
</feature>
<dbReference type="FunCoup" id="A0A448YLF6">
    <property type="interactions" value="78"/>
</dbReference>
<organism evidence="3 4">
    <name type="scientific">Brettanomyces naardenensis</name>
    <name type="common">Yeast</name>
    <dbReference type="NCBI Taxonomy" id="13370"/>
    <lineage>
        <taxon>Eukaryota</taxon>
        <taxon>Fungi</taxon>
        <taxon>Dikarya</taxon>
        <taxon>Ascomycota</taxon>
        <taxon>Saccharomycotina</taxon>
        <taxon>Pichiomycetes</taxon>
        <taxon>Pichiales</taxon>
        <taxon>Pichiaceae</taxon>
        <taxon>Brettanomyces</taxon>
    </lineage>
</organism>
<feature type="region of interest" description="Disordered" evidence="2">
    <location>
        <begin position="345"/>
        <end position="725"/>
    </location>
</feature>
<feature type="compositionally biased region" description="Polar residues" evidence="2">
    <location>
        <begin position="565"/>
        <end position="577"/>
    </location>
</feature>
<feature type="compositionally biased region" description="Basic and acidic residues" evidence="2">
    <location>
        <begin position="427"/>
        <end position="443"/>
    </location>
</feature>
<dbReference type="EMBL" id="CAACVR010000012">
    <property type="protein sequence ID" value="VEU21698.1"/>
    <property type="molecule type" value="Genomic_DNA"/>
</dbReference>
<feature type="region of interest" description="Disordered" evidence="2">
    <location>
        <begin position="1122"/>
        <end position="1180"/>
    </location>
</feature>
<dbReference type="STRING" id="13370.A0A448YLF6"/>
<feature type="compositionally biased region" description="Low complexity" evidence="2">
    <location>
        <begin position="240"/>
        <end position="259"/>
    </location>
</feature>
<sequence>MEAAMSTVGRRRQQQQHATLDGVAQSNLSMALDQSAFIDVTQETPINAVADPMVQSYPQARYGGGPNSRMNSMGNMPSPMNMSANGRMMSLNNMARPLRHGMGGGVGGGGDSRHGSFTSMVSKNHRFLKHRFSKPSVNGGGGGNEDYDDFNGDSNIDATTDPDISLSDLKHLRGGGRYGTGSNGSADTVPYIPTYDTSNPPSSSGNNSSNGRGGMMSNTSYRKQQVMQKKLMAMRYSRMAQQGQPGAADANGNANANAPRSMSLQSFSQYRPMNPQMNGVSGPPAPQGPPGPQGYPHLNSLGVMPQNYNAPPVGAPAGGYPRTMSMQSAGYARGGNAGGNQRFMPPQSQFMRPPFGNPNPGRRNMYMSSSQPSLQQVPPPQYQRPQDQMHRNSLTQLQADPRQIDPRYRPSQFQPMPAYSTSEQQISEERLPQPELEPVREPEPVSEYQPVPEYQPSREPLPVHKQFAPQAATQMSTEESAPQPSVPQQYSAPLAFEASPQQFAPQTSVLPQRMDKRPLASLPSPSKSLYGQSSPVHSRISGSSYDPSITQPLSISSPVEERSQPFLSTPVRDQTSPRPALRSLPQEKSSNLSNVPPPVFQPQAGKVKVSRYVFGDSDEEDEEEDDDDDDMPALKEAVSESSATSSRPISIHSPTAIKPVAAEMQEDPFFSADEYPPRKPGDSASPDGRNSSSEDFKEPAAPALMNDGSSYASSSTSYDSDSICKTPDITLKNATATEDEASKLNSASSESLDFTRSPEQQSKQIVLPESQSEESQDEVKSVDYGEGAIGLDENKSPVNQSSPVVAATESLDESVPSTQSPPGTPYKVKSMIPEHINLEPIANLSPHNFTPGFQHRDLPPEPQEVRVEATADGPNSINSAGGFSNEGNISRKTGRASRTSSNVASSPYRIHNANASSSSTFHRHAVSNVSSGSSRKPPPLPKEGITDYLPSKTPASNSSPTRALKQRHTSSSTLSSIENAFSKSPRVVGAKQFFMKITQGHMFHSQKTDKKGEKESQKSSFSVHVSPVPGDNLGQPTHIANAAISTVTPSVKEVVEAGTDDSATISSALPPVPPKPLPKDAELRQSHTPEDWLLNYRLTLHIPHDDESDHRLSKFLDLHVNLDDDKEKPDGDYESTVDTEPKKDVPIVEPKEEQVQSPPSPPSPKPLPSPPTAPAQDPVTEVNMSPDLREYMNPSQLGVLNDSNELMKELQIVSTELAGSISREFALESKMRSNIPLDGPTVKETETSAKLSELVATLAEERWKRYATEELLFKMSHGVSENSQLADLGYKNSALRKRVLELEEGLRSDKTIMEMLKEEKNSLKAKLDDVSRKYRNLTNNVVPELKNQVEILSNSKAPQNSLEERLASLRLENGSLKQLQISGSDEATVLKSQRDSLREALKSMKAQRDMDFRMNAEKIKLQEQMVNKLSLLNSELSRKLLTAGLISESELSLASSPSLLNNTSFEKVQSKD</sequence>
<reference evidence="3 4" key="1">
    <citation type="submission" date="2018-12" db="EMBL/GenBank/DDBJ databases">
        <authorList>
            <person name="Tiukova I."/>
            <person name="Dainat J."/>
        </authorList>
    </citation>
    <scope>NUCLEOTIDE SEQUENCE [LARGE SCALE GENOMIC DNA]</scope>
</reference>
<evidence type="ECO:0000313" key="3">
    <source>
        <dbReference type="EMBL" id="VEU21698.1"/>
    </source>
</evidence>
<feature type="compositionally biased region" description="Low complexity" evidence="2">
    <location>
        <begin position="709"/>
        <end position="721"/>
    </location>
</feature>
<keyword evidence="1" id="KW-0175">Coiled coil</keyword>
<feature type="compositionally biased region" description="Pro residues" evidence="2">
    <location>
        <begin position="1158"/>
        <end position="1173"/>
    </location>
</feature>
<evidence type="ECO:0000256" key="2">
    <source>
        <dbReference type="SAM" id="MobiDB-lite"/>
    </source>
</evidence>
<feature type="region of interest" description="Disordered" evidence="2">
    <location>
        <begin position="842"/>
        <end position="982"/>
    </location>
</feature>
<protein>
    <submittedName>
        <fullName evidence="3">DEKNAAC102426</fullName>
    </submittedName>
</protein>
<feature type="compositionally biased region" description="Polar residues" evidence="2">
    <location>
        <begin position="260"/>
        <end position="279"/>
    </location>
</feature>
<feature type="region of interest" description="Disordered" evidence="2">
    <location>
        <begin position="737"/>
        <end position="828"/>
    </location>
</feature>
<feature type="compositionally biased region" description="Basic and acidic residues" evidence="2">
    <location>
        <begin position="1139"/>
        <end position="1154"/>
    </location>
</feature>
<feature type="region of interest" description="Disordered" evidence="2">
    <location>
        <begin position="131"/>
        <end position="217"/>
    </location>
</feature>
<gene>
    <name evidence="3" type="ORF">BRENAR_LOCUS2431</name>
</gene>
<feature type="compositionally biased region" description="Basic and acidic residues" evidence="2">
    <location>
        <begin position="854"/>
        <end position="869"/>
    </location>
</feature>
<feature type="compositionally biased region" description="Basic and acidic residues" evidence="2">
    <location>
        <begin position="1122"/>
        <end position="1131"/>
    </location>
</feature>
<feature type="compositionally biased region" description="Polar residues" evidence="2">
    <location>
        <begin position="743"/>
        <end position="764"/>
    </location>
</feature>
<feature type="compositionally biased region" description="Low complexity" evidence="2">
    <location>
        <begin position="350"/>
        <end position="376"/>
    </location>
</feature>
<feature type="compositionally biased region" description="Polar residues" evidence="2">
    <location>
        <begin position="639"/>
        <end position="648"/>
    </location>
</feature>
<proteinExistence type="predicted"/>
<feature type="compositionally biased region" description="Polar residues" evidence="2">
    <location>
        <begin position="969"/>
        <end position="982"/>
    </location>
</feature>
<feature type="region of interest" description="Disordered" evidence="2">
    <location>
        <begin position="1"/>
        <end position="20"/>
    </location>
</feature>
<feature type="compositionally biased region" description="Acidic residues" evidence="2">
    <location>
        <begin position="616"/>
        <end position="631"/>
    </location>
</feature>
<evidence type="ECO:0000313" key="4">
    <source>
        <dbReference type="Proteomes" id="UP000290900"/>
    </source>
</evidence>
<dbReference type="OrthoDB" id="3993678at2759"/>
<feature type="compositionally biased region" description="Polar residues" evidence="2">
    <location>
        <begin position="873"/>
        <end position="905"/>
    </location>
</feature>
<feature type="compositionally biased region" description="Polar residues" evidence="2">
    <location>
        <begin position="471"/>
        <end position="491"/>
    </location>
</feature>
<feature type="compositionally biased region" description="Polar residues" evidence="2">
    <location>
        <begin position="530"/>
        <end position="557"/>
    </location>
</feature>
<feature type="region of interest" description="Disordered" evidence="2">
    <location>
        <begin position="237"/>
        <end position="295"/>
    </location>
</feature>
<feature type="compositionally biased region" description="Pro residues" evidence="2">
    <location>
        <begin position="283"/>
        <end position="293"/>
    </location>
</feature>
<evidence type="ECO:0000256" key="1">
    <source>
        <dbReference type="SAM" id="Coils"/>
    </source>
</evidence>
<dbReference type="InParanoid" id="A0A448YLF6"/>
<accession>A0A448YLF6</accession>
<feature type="compositionally biased region" description="Polar residues" evidence="2">
    <location>
        <begin position="411"/>
        <end position="425"/>
    </location>
</feature>
<name>A0A448YLF6_BRENA</name>
<feature type="coiled-coil region" evidence="1">
    <location>
        <begin position="1306"/>
        <end position="1407"/>
    </location>
</feature>
<dbReference type="Proteomes" id="UP000290900">
    <property type="component" value="Unassembled WGS sequence"/>
</dbReference>
<feature type="region of interest" description="Disordered" evidence="2">
    <location>
        <begin position="1001"/>
        <end position="1037"/>
    </location>
</feature>
<feature type="compositionally biased region" description="Basic and acidic residues" evidence="2">
    <location>
        <begin position="1006"/>
        <end position="1017"/>
    </location>
</feature>
<feature type="compositionally biased region" description="Low complexity" evidence="2">
    <location>
        <begin position="519"/>
        <end position="529"/>
    </location>
</feature>